<sequence>ALLSVCFLSFFFFELRGLDERTVGLGNAAPFGSKPQATKFLEVPSFFQSNSSIGRSLILYTLANCSLESPGRSLLSAIMYECDQDKYNNTEKGDKLKSYLLGF</sequence>
<keyword evidence="1" id="KW-0732">Signal</keyword>
<protein>
    <submittedName>
        <fullName evidence="2">Uncharacterized protein</fullName>
    </submittedName>
</protein>
<proteinExistence type="predicted"/>
<evidence type="ECO:0000313" key="2">
    <source>
        <dbReference type="EMBL" id="PON39642.1"/>
    </source>
</evidence>
<keyword evidence="3" id="KW-1185">Reference proteome</keyword>
<gene>
    <name evidence="2" type="ORF">PanWU01x14_303420</name>
</gene>
<dbReference type="AlphaFoldDB" id="A0A2P5ASX1"/>
<evidence type="ECO:0000313" key="3">
    <source>
        <dbReference type="Proteomes" id="UP000237105"/>
    </source>
</evidence>
<organism evidence="2 3">
    <name type="scientific">Parasponia andersonii</name>
    <name type="common">Sponia andersonii</name>
    <dbReference type="NCBI Taxonomy" id="3476"/>
    <lineage>
        <taxon>Eukaryota</taxon>
        <taxon>Viridiplantae</taxon>
        <taxon>Streptophyta</taxon>
        <taxon>Embryophyta</taxon>
        <taxon>Tracheophyta</taxon>
        <taxon>Spermatophyta</taxon>
        <taxon>Magnoliopsida</taxon>
        <taxon>eudicotyledons</taxon>
        <taxon>Gunneridae</taxon>
        <taxon>Pentapetalae</taxon>
        <taxon>rosids</taxon>
        <taxon>fabids</taxon>
        <taxon>Rosales</taxon>
        <taxon>Cannabaceae</taxon>
        <taxon>Parasponia</taxon>
    </lineage>
</organism>
<comment type="caution">
    <text evidence="2">The sequence shown here is derived from an EMBL/GenBank/DDBJ whole genome shotgun (WGS) entry which is preliminary data.</text>
</comment>
<name>A0A2P5ASX1_PARAD</name>
<reference evidence="3" key="1">
    <citation type="submission" date="2016-06" db="EMBL/GenBank/DDBJ databases">
        <title>Parallel loss of symbiosis genes in relatives of nitrogen-fixing non-legume Parasponia.</title>
        <authorList>
            <person name="Van Velzen R."/>
            <person name="Holmer R."/>
            <person name="Bu F."/>
            <person name="Rutten L."/>
            <person name="Van Zeijl A."/>
            <person name="Liu W."/>
            <person name="Santuari L."/>
            <person name="Cao Q."/>
            <person name="Sharma T."/>
            <person name="Shen D."/>
            <person name="Roswanjaya Y."/>
            <person name="Wardhani T."/>
            <person name="Kalhor M.S."/>
            <person name="Jansen J."/>
            <person name="Van den Hoogen J."/>
            <person name="Gungor B."/>
            <person name="Hartog M."/>
            <person name="Hontelez J."/>
            <person name="Verver J."/>
            <person name="Yang W.-C."/>
            <person name="Schijlen E."/>
            <person name="Repin R."/>
            <person name="Schilthuizen M."/>
            <person name="Schranz E."/>
            <person name="Heidstra R."/>
            <person name="Miyata K."/>
            <person name="Fedorova E."/>
            <person name="Kohlen W."/>
            <person name="Bisseling T."/>
            <person name="Smit S."/>
            <person name="Geurts R."/>
        </authorList>
    </citation>
    <scope>NUCLEOTIDE SEQUENCE [LARGE SCALE GENOMIC DNA]</scope>
    <source>
        <strain evidence="3">cv. WU1-14</strain>
    </source>
</reference>
<feature type="non-terminal residue" evidence="2">
    <location>
        <position position="1"/>
    </location>
</feature>
<dbReference type="Proteomes" id="UP000237105">
    <property type="component" value="Unassembled WGS sequence"/>
</dbReference>
<feature type="chain" id="PRO_5015174761" evidence="1">
    <location>
        <begin position="18"/>
        <end position="103"/>
    </location>
</feature>
<accession>A0A2P5ASX1</accession>
<dbReference type="EMBL" id="JXTB01000459">
    <property type="protein sequence ID" value="PON39642.1"/>
    <property type="molecule type" value="Genomic_DNA"/>
</dbReference>
<feature type="signal peptide" evidence="1">
    <location>
        <begin position="1"/>
        <end position="17"/>
    </location>
</feature>
<evidence type="ECO:0000256" key="1">
    <source>
        <dbReference type="SAM" id="SignalP"/>
    </source>
</evidence>